<keyword evidence="2" id="KW-1133">Transmembrane helix</keyword>
<keyword evidence="2" id="KW-0472">Membrane</keyword>
<dbReference type="RefSeq" id="WP_176301953.1">
    <property type="nucleotide sequence ID" value="NZ_JABWCV010000001.1"/>
</dbReference>
<dbReference type="PANTHER" id="PTHR35024">
    <property type="entry name" value="HYPOTHETICAL CYTOSOLIC PROTEIN"/>
    <property type="match status" value="1"/>
</dbReference>
<protein>
    <submittedName>
        <fullName evidence="3">Polymer-forming cytoskeletal protein</fullName>
    </submittedName>
</protein>
<feature type="transmembrane region" description="Helical" evidence="2">
    <location>
        <begin position="6"/>
        <end position="22"/>
    </location>
</feature>
<dbReference type="AlphaFoldDB" id="A0A7Y6R987"/>
<dbReference type="EMBL" id="JABWCV010000001">
    <property type="protein sequence ID" value="NVF12694.1"/>
    <property type="molecule type" value="Genomic_DNA"/>
</dbReference>
<comment type="similarity">
    <text evidence="1">Belongs to the bactofilin family.</text>
</comment>
<evidence type="ECO:0000313" key="3">
    <source>
        <dbReference type="EMBL" id="NVF12694.1"/>
    </source>
</evidence>
<reference evidence="3 4" key="1">
    <citation type="submission" date="2020-06" db="EMBL/GenBank/DDBJ databases">
        <title>Halomonas sp. QX-1 draft genome sequence.</title>
        <authorList>
            <person name="Qiu X."/>
        </authorList>
    </citation>
    <scope>NUCLEOTIDE SEQUENCE [LARGE SCALE GENOMIC DNA]</scope>
    <source>
        <strain evidence="3 4">QX-1</strain>
    </source>
</reference>
<comment type="caution">
    <text evidence="3">The sequence shown here is derived from an EMBL/GenBank/DDBJ whole genome shotgun (WGS) entry which is preliminary data.</text>
</comment>
<sequence>MGIQAWFIILGVGAMMLIVLDGKRGKSTQRIAGLPDRLQHLSTVSASPSRSEPLEEVPPLVTADATGVEAALAPPLHGSRIGAATRIAGKVIADEPVHIKGHVTGTVIAPNHTVSVTATGYVTSYVEGSGVEIDGHVVGTLKANTKATLLARAHIQGVIEAPRLACMPGAWLQVEVAEQDRRNRPKVAMVS</sequence>
<keyword evidence="4" id="KW-1185">Reference proteome</keyword>
<name>A0A7Y6R987_9GAMM</name>
<organism evidence="3 4">
    <name type="scientific">Vreelandella maris</name>
    <dbReference type="NCBI Taxonomy" id="2729617"/>
    <lineage>
        <taxon>Bacteria</taxon>
        <taxon>Pseudomonadati</taxon>
        <taxon>Pseudomonadota</taxon>
        <taxon>Gammaproteobacteria</taxon>
        <taxon>Oceanospirillales</taxon>
        <taxon>Halomonadaceae</taxon>
        <taxon>Vreelandella</taxon>
    </lineage>
</organism>
<dbReference type="PANTHER" id="PTHR35024:SF4">
    <property type="entry name" value="POLYMER-FORMING CYTOSKELETAL PROTEIN"/>
    <property type="match status" value="1"/>
</dbReference>
<evidence type="ECO:0000256" key="1">
    <source>
        <dbReference type="ARBA" id="ARBA00044755"/>
    </source>
</evidence>
<accession>A0A7Y6R987</accession>
<evidence type="ECO:0000313" key="4">
    <source>
        <dbReference type="Proteomes" id="UP000589984"/>
    </source>
</evidence>
<gene>
    <name evidence="3" type="ORF">HUO07_00695</name>
</gene>
<evidence type="ECO:0000256" key="2">
    <source>
        <dbReference type="SAM" id="Phobius"/>
    </source>
</evidence>
<dbReference type="InterPro" id="IPR007607">
    <property type="entry name" value="BacA/B"/>
</dbReference>
<dbReference type="Proteomes" id="UP000589984">
    <property type="component" value="Unassembled WGS sequence"/>
</dbReference>
<dbReference type="Pfam" id="PF04519">
    <property type="entry name" value="Bactofilin"/>
    <property type="match status" value="1"/>
</dbReference>
<proteinExistence type="inferred from homology"/>
<keyword evidence="2" id="KW-0812">Transmembrane</keyword>